<protein>
    <recommendedName>
        <fullName evidence="4">BZIP domain-containing protein</fullName>
    </recommendedName>
</protein>
<comment type="caution">
    <text evidence="2">The sequence shown here is derived from an EMBL/GenBank/DDBJ whole genome shotgun (WGS) entry which is preliminary data.</text>
</comment>
<dbReference type="Proteomes" id="UP001043456">
    <property type="component" value="Unassembled WGS sequence"/>
</dbReference>
<feature type="region of interest" description="Disordered" evidence="1">
    <location>
        <begin position="136"/>
        <end position="165"/>
    </location>
</feature>
<proteinExistence type="predicted"/>
<feature type="compositionally biased region" description="Polar residues" evidence="1">
    <location>
        <begin position="1"/>
        <end position="20"/>
    </location>
</feature>
<accession>A0A9P3EV67</accession>
<reference evidence="2 3" key="1">
    <citation type="submission" date="2018-10" db="EMBL/GenBank/DDBJ databases">
        <title>Pan-genome distribution and transcriptional activeness of fungal secondary metabolism genes in Aspergillus section Fumigati.</title>
        <authorList>
            <person name="Takahashi H."/>
            <person name="Umemura M."/>
            <person name="Ninomiya A."/>
            <person name="Kusuya Y."/>
            <person name="Urayama S."/>
            <person name="Shimizu M."/>
            <person name="Watanabe A."/>
            <person name="Kamei K."/>
            <person name="Yaguchi T."/>
            <person name="Hagiwara D."/>
        </authorList>
    </citation>
    <scope>NUCLEOTIDE SEQUENCE [LARGE SCALE GENOMIC DNA]</scope>
    <source>
        <strain evidence="2 3">IFM 55266</strain>
    </source>
</reference>
<evidence type="ECO:0008006" key="4">
    <source>
        <dbReference type="Google" id="ProtNLM"/>
    </source>
</evidence>
<dbReference type="CDD" id="cd14688">
    <property type="entry name" value="bZIP_YAP"/>
    <property type="match status" value="1"/>
</dbReference>
<feature type="compositionally biased region" description="Basic and acidic residues" evidence="1">
    <location>
        <begin position="138"/>
        <end position="158"/>
    </location>
</feature>
<organism evidence="2 3">
    <name type="scientific">Aspergillus pseudoviridinutans</name>
    <dbReference type="NCBI Taxonomy" id="1517512"/>
    <lineage>
        <taxon>Eukaryota</taxon>
        <taxon>Fungi</taxon>
        <taxon>Dikarya</taxon>
        <taxon>Ascomycota</taxon>
        <taxon>Pezizomycotina</taxon>
        <taxon>Eurotiomycetes</taxon>
        <taxon>Eurotiomycetidae</taxon>
        <taxon>Eurotiales</taxon>
        <taxon>Aspergillaceae</taxon>
        <taxon>Aspergillus</taxon>
        <taxon>Aspergillus subgen. Fumigati</taxon>
    </lineage>
</organism>
<dbReference type="EMBL" id="BHVY01000003">
    <property type="protein sequence ID" value="GIJ86485.1"/>
    <property type="molecule type" value="Genomic_DNA"/>
</dbReference>
<dbReference type="PANTHER" id="PTHR40618:SF1">
    <property type="entry name" value="B-ZIP TRANSCRIPTION FACTOR (EUROFUNG)"/>
    <property type="match status" value="1"/>
</dbReference>
<name>A0A9P3EV67_9EURO</name>
<gene>
    <name evidence="2" type="ORF">Asppvi_005374</name>
</gene>
<sequence length="392" mass="44344">MSSKFSVPETASSGQVQRSGESVGDDYTSSILEDLRRLRTGKRGRTPIDPAQRGLAERRRNQVRKAQRAYRNRKEQEAAFRTNYVADLENRINNMRQSFFDLISAIKKASIIQRHPDLADELNNITRDFLSASQIIKPHSESQRGGRRVDHNSRDGSHPSRLGDSSNIYASCATVSPVSASVPIGMSMPILASHLELFPSPSFGTRTLLPRNFSQRLYFSCIKRAYHLLTSPYADRADVTRVFQYSFQYSDTDTMISTFDTLLRTNADYQTAYVYRLGGAGTHYQKVQAGTNIVQNVPLSKQTPFRNDEDTWFDPRDIEGWLEENGLVIGGAQSYMYLSEFRSLGPCRDMTLCPGPESPEILDWDIRPGVKILNVDQFLKGLSLVRLLYFAL</sequence>
<evidence type="ECO:0000256" key="1">
    <source>
        <dbReference type="SAM" id="MobiDB-lite"/>
    </source>
</evidence>
<evidence type="ECO:0000313" key="3">
    <source>
        <dbReference type="Proteomes" id="UP001043456"/>
    </source>
</evidence>
<dbReference type="AlphaFoldDB" id="A0A9P3EV67"/>
<dbReference type="RefSeq" id="XP_043157232.1">
    <property type="nucleotide sequence ID" value="XM_043301297.1"/>
</dbReference>
<feature type="region of interest" description="Disordered" evidence="1">
    <location>
        <begin position="1"/>
        <end position="61"/>
    </location>
</feature>
<evidence type="ECO:0000313" key="2">
    <source>
        <dbReference type="EMBL" id="GIJ86485.1"/>
    </source>
</evidence>
<dbReference type="PANTHER" id="PTHR40618">
    <property type="entry name" value="B-ZIP TRANSCRIPTION FACTOR (EUROFUNG)-RELATED"/>
    <property type="match status" value="1"/>
</dbReference>
<dbReference type="OrthoDB" id="3555317at2759"/>
<dbReference type="GeneID" id="67003986"/>
<keyword evidence="3" id="KW-1185">Reference proteome</keyword>